<accession>A0ABP9YZ30</accession>
<dbReference type="EMBL" id="BAABUK010000012">
    <property type="protein sequence ID" value="GAA5812122.1"/>
    <property type="molecule type" value="Genomic_DNA"/>
</dbReference>
<proteinExistence type="predicted"/>
<comment type="caution">
    <text evidence="1">The sequence shown here is derived from an EMBL/GenBank/DDBJ whole genome shotgun (WGS) entry which is preliminary data.</text>
</comment>
<dbReference type="Proteomes" id="UP001473302">
    <property type="component" value="Unassembled WGS sequence"/>
</dbReference>
<protein>
    <submittedName>
        <fullName evidence="1">Uncharacterized protein</fullName>
    </submittedName>
</protein>
<organism evidence="1 2">
    <name type="scientific">Mucor flavus</name>
    <dbReference type="NCBI Taxonomy" id="439312"/>
    <lineage>
        <taxon>Eukaryota</taxon>
        <taxon>Fungi</taxon>
        <taxon>Fungi incertae sedis</taxon>
        <taxon>Mucoromycota</taxon>
        <taxon>Mucoromycotina</taxon>
        <taxon>Mucoromycetes</taxon>
        <taxon>Mucorales</taxon>
        <taxon>Mucorineae</taxon>
        <taxon>Mucoraceae</taxon>
        <taxon>Mucor</taxon>
    </lineage>
</organism>
<keyword evidence="2" id="KW-1185">Reference proteome</keyword>
<evidence type="ECO:0000313" key="1">
    <source>
        <dbReference type="EMBL" id="GAA5812122.1"/>
    </source>
</evidence>
<name>A0ABP9YZ30_9FUNG</name>
<reference evidence="1 2" key="1">
    <citation type="submission" date="2024-04" db="EMBL/GenBank/DDBJ databases">
        <title>genome sequences of Mucor flavus KT1a and Helicostylum pulchrum KT1b strains isolated from the surface of a dry-aged beef.</title>
        <authorList>
            <person name="Toyotome T."/>
            <person name="Hosono M."/>
            <person name="Torimaru M."/>
            <person name="Fukuda K."/>
            <person name="Mikami N."/>
        </authorList>
    </citation>
    <scope>NUCLEOTIDE SEQUENCE [LARGE SCALE GENOMIC DNA]</scope>
    <source>
        <strain evidence="1 2">KT1a</strain>
    </source>
</reference>
<sequence length="529" mass="60162">MFKQKINDILKKVKDIKKVEEEQIGTSRKRKGKQNETTKRLKKIAKYNHVAAEEGSNQSVCSSCNLPDHNSARSKACSNYKTTKAEELQVLLGDNATSCTRKIKLETIIREEYKQVISSKIQTVSEQVCNIMIRAQLFKAGTVFLRGLIHCVSAACITMATTYNNNIVECFEARLKAYILYNITKKFEKSDSAILRKIVHEYCYQRICGGSPAWPEDIPEIYNEKKQEIDEICQELITIDIPRPITLQSLAASPGSYIPILATILQKHEQERTRITSNELDETPPRLFSLVPAPSLKWRFIDINANVLAAFTRKKLPDTYATKLEMFQQVFDFKKLKIDSMESLHDPNRKKKVAFSNFIRSNGFTVDVALMKSNEVEKNIYYEQDNVSDLAKVLTTNDLSDAKICSIDPNRGQVFAASYGEGENQHQIRRFSTKEYYTLTGSKRHVKQETKRMCEEGIQDILLGIPTAKTASLSRYLLYVTEGVLRYQLQSSQESKLTIGGKKRNFLAIKDNYQSSVSVMGCSAKTILI</sequence>
<gene>
    <name evidence="1" type="ORF">MFLAVUS_005572</name>
</gene>
<evidence type="ECO:0000313" key="2">
    <source>
        <dbReference type="Proteomes" id="UP001473302"/>
    </source>
</evidence>